<dbReference type="EMBL" id="BCWF01000015">
    <property type="protein sequence ID" value="GAT22240.1"/>
    <property type="molecule type" value="Genomic_DNA"/>
</dbReference>
<comment type="caution">
    <text evidence="1">The sequence shown here is derived from an EMBL/GenBank/DDBJ whole genome shotgun (WGS) entry which is preliminary data.</text>
</comment>
<reference evidence="2" key="2">
    <citation type="submission" date="2016-02" db="EMBL/GenBank/DDBJ databases">
        <title>Genome sequencing of Aspergillus luchuensis NBRC 4314.</title>
        <authorList>
            <person name="Yamada O."/>
        </authorList>
    </citation>
    <scope>NUCLEOTIDE SEQUENCE [LARGE SCALE GENOMIC DNA]</scope>
    <source>
        <strain evidence="2">RIB 2604</strain>
    </source>
</reference>
<keyword evidence="1" id="KW-0547">Nucleotide-binding</keyword>
<reference evidence="1 2" key="1">
    <citation type="journal article" date="2016" name="DNA Res.">
        <title>Genome sequence of Aspergillus luchuensis NBRC 4314.</title>
        <authorList>
            <person name="Yamada O."/>
            <person name="Machida M."/>
            <person name="Hosoyama A."/>
            <person name="Goto M."/>
            <person name="Takahashi T."/>
            <person name="Futagami T."/>
            <person name="Yamagata Y."/>
            <person name="Takeuchi M."/>
            <person name="Kobayashi T."/>
            <person name="Koike H."/>
            <person name="Abe K."/>
            <person name="Asai K."/>
            <person name="Arita M."/>
            <person name="Fujita N."/>
            <person name="Fukuda K."/>
            <person name="Higa K."/>
            <person name="Horikawa H."/>
            <person name="Ishikawa T."/>
            <person name="Jinno K."/>
            <person name="Kato Y."/>
            <person name="Kirimura K."/>
            <person name="Mizutani O."/>
            <person name="Nakasone K."/>
            <person name="Sano M."/>
            <person name="Shiraishi Y."/>
            <person name="Tsukahara M."/>
            <person name="Gomi K."/>
        </authorList>
    </citation>
    <scope>NUCLEOTIDE SEQUENCE [LARGE SCALE GENOMIC DNA]</scope>
    <source>
        <strain evidence="1 2">RIB 2604</strain>
    </source>
</reference>
<keyword evidence="1" id="KW-0347">Helicase</keyword>
<accession>A0A146F7Y4</accession>
<dbReference type="GO" id="GO:0004386">
    <property type="term" value="F:helicase activity"/>
    <property type="evidence" value="ECO:0007669"/>
    <property type="project" value="UniProtKB-KW"/>
</dbReference>
<evidence type="ECO:0000313" key="1">
    <source>
        <dbReference type="EMBL" id="GAT22240.1"/>
    </source>
</evidence>
<protein>
    <submittedName>
        <fullName evidence="1">DEAD box RNA helicase HelA</fullName>
    </submittedName>
</protein>
<proteinExistence type="predicted"/>
<dbReference type="Proteomes" id="UP000075230">
    <property type="component" value="Unassembled WGS sequence"/>
</dbReference>
<sequence length="99" mass="11046">MAPAPSVERLRELFSPWETGDGLDFIDNVLAPDCRFVVRGSHRYADVYDREGIKAVEMEVLPNVSGPGNHCDRMDFSGCGRGLGIHFSGFEERISTAEW</sequence>
<evidence type="ECO:0000313" key="2">
    <source>
        <dbReference type="Proteomes" id="UP000075230"/>
    </source>
</evidence>
<keyword evidence="1" id="KW-0067">ATP-binding</keyword>
<name>A0A146F7Y4_ASPKA</name>
<keyword evidence="1" id="KW-0378">Hydrolase</keyword>
<organism evidence="1 2">
    <name type="scientific">Aspergillus kawachii</name>
    <name type="common">White koji mold</name>
    <name type="synonym">Aspergillus awamori var. kawachi</name>
    <dbReference type="NCBI Taxonomy" id="1069201"/>
    <lineage>
        <taxon>Eukaryota</taxon>
        <taxon>Fungi</taxon>
        <taxon>Dikarya</taxon>
        <taxon>Ascomycota</taxon>
        <taxon>Pezizomycotina</taxon>
        <taxon>Eurotiomycetes</taxon>
        <taxon>Eurotiomycetidae</taxon>
        <taxon>Eurotiales</taxon>
        <taxon>Aspergillaceae</taxon>
        <taxon>Aspergillus</taxon>
        <taxon>Aspergillus subgen. Circumdati</taxon>
    </lineage>
</organism>
<dbReference type="AlphaFoldDB" id="A0A146F7Y4"/>
<gene>
    <name evidence="1" type="ORF">RIB2604_01502730</name>
</gene>